<dbReference type="AlphaFoldDB" id="M0HUC1"/>
<evidence type="ECO:0000256" key="1">
    <source>
        <dbReference type="ARBA" id="ARBA00022679"/>
    </source>
</evidence>
<evidence type="ECO:0000256" key="2">
    <source>
        <dbReference type="ARBA" id="ARBA00023315"/>
    </source>
</evidence>
<dbReference type="SUPFAM" id="SSF55729">
    <property type="entry name" value="Acyl-CoA N-acyltransferases (Nat)"/>
    <property type="match status" value="1"/>
</dbReference>
<gene>
    <name evidence="5" type="ORF">C453_03319</name>
</gene>
<dbReference type="OrthoDB" id="120213at2157"/>
<dbReference type="InterPro" id="IPR016181">
    <property type="entry name" value="Acyl_CoA_acyltransferase"/>
</dbReference>
<evidence type="ECO:0000256" key="3">
    <source>
        <dbReference type="ARBA" id="ARBA00038502"/>
    </source>
</evidence>
<accession>M0HUC1</accession>
<reference evidence="5 6" key="1">
    <citation type="journal article" date="2014" name="PLoS Genet.">
        <title>Phylogenetically driven sequencing of extremely halophilic archaea reveals strategies for static and dynamic osmo-response.</title>
        <authorList>
            <person name="Becker E.A."/>
            <person name="Seitzer P.M."/>
            <person name="Tritt A."/>
            <person name="Larsen D."/>
            <person name="Krusor M."/>
            <person name="Yao A.I."/>
            <person name="Wu D."/>
            <person name="Madern D."/>
            <person name="Eisen J.A."/>
            <person name="Darling A.E."/>
            <person name="Facciotti M.T."/>
        </authorList>
    </citation>
    <scope>NUCLEOTIDE SEQUENCE [LARGE SCALE GENOMIC DNA]</scope>
    <source>
        <strain evidence="5 6">ATCC BAA-1513</strain>
    </source>
</reference>
<dbReference type="InterPro" id="IPR000182">
    <property type="entry name" value="GNAT_dom"/>
</dbReference>
<sequence length="178" mass="20111">MPGPVFLAGDDVTLRPVEREDLDFLQTHRNDPEIRRWLPRVHPQNREQLESEFEGYMSEDGGVNLVATVDGDPVGFVSLFDVQHESGRARLAAWFEPDAQGQGYGTEAAELLVDYAFDERRLHKLVAGALATNDPSRGLLESLGFTQEGRQSDHYYVRGEYVDRVVYGLLETDWKNAT</sequence>
<keyword evidence="1 5" id="KW-0808">Transferase</keyword>
<name>M0HUC1_HALEO</name>
<comment type="caution">
    <text evidence="5">The sequence shown here is derived from an EMBL/GenBank/DDBJ whole genome shotgun (WGS) entry which is preliminary data.</text>
</comment>
<dbReference type="Pfam" id="PF13302">
    <property type="entry name" value="Acetyltransf_3"/>
    <property type="match status" value="1"/>
</dbReference>
<protein>
    <submittedName>
        <fullName evidence="5">GCN5-related N-acetyltransferase</fullName>
    </submittedName>
</protein>
<keyword evidence="6" id="KW-1185">Reference proteome</keyword>
<organism evidence="5 6">
    <name type="scientific">Haloferax elongans ATCC BAA-1513</name>
    <dbReference type="NCBI Taxonomy" id="1230453"/>
    <lineage>
        <taxon>Archaea</taxon>
        <taxon>Methanobacteriati</taxon>
        <taxon>Methanobacteriota</taxon>
        <taxon>Stenosarchaea group</taxon>
        <taxon>Halobacteria</taxon>
        <taxon>Halobacteriales</taxon>
        <taxon>Haloferacaceae</taxon>
        <taxon>Haloferax</taxon>
    </lineage>
</organism>
<proteinExistence type="inferred from homology"/>
<dbReference type="PROSITE" id="PS51186">
    <property type="entry name" value="GNAT"/>
    <property type="match status" value="1"/>
</dbReference>
<dbReference type="Proteomes" id="UP000011612">
    <property type="component" value="Unassembled WGS sequence"/>
</dbReference>
<keyword evidence="2" id="KW-0012">Acyltransferase</keyword>
<dbReference type="CDD" id="cd04301">
    <property type="entry name" value="NAT_SF"/>
    <property type="match status" value="1"/>
</dbReference>
<evidence type="ECO:0000313" key="6">
    <source>
        <dbReference type="Proteomes" id="UP000011612"/>
    </source>
</evidence>
<evidence type="ECO:0000313" key="5">
    <source>
        <dbReference type="EMBL" id="ELZ87348.1"/>
    </source>
</evidence>
<dbReference type="RefSeq" id="WP_008322682.1">
    <property type="nucleotide sequence ID" value="NZ_AOLK01000011.1"/>
</dbReference>
<dbReference type="Gene3D" id="3.40.630.30">
    <property type="match status" value="1"/>
</dbReference>
<dbReference type="EMBL" id="AOLK01000011">
    <property type="protein sequence ID" value="ELZ87348.1"/>
    <property type="molecule type" value="Genomic_DNA"/>
</dbReference>
<dbReference type="STRING" id="1230453.C453_03319"/>
<dbReference type="PANTHER" id="PTHR43792">
    <property type="entry name" value="GNAT FAMILY, PUTATIVE (AFU_ORTHOLOGUE AFUA_3G00765)-RELATED-RELATED"/>
    <property type="match status" value="1"/>
</dbReference>
<dbReference type="InterPro" id="IPR051531">
    <property type="entry name" value="N-acetyltransferase"/>
</dbReference>
<feature type="domain" description="N-acetyltransferase" evidence="4">
    <location>
        <begin position="12"/>
        <end position="163"/>
    </location>
</feature>
<dbReference type="PATRIC" id="fig|1230453.4.peg.619"/>
<evidence type="ECO:0000259" key="4">
    <source>
        <dbReference type="PROSITE" id="PS51186"/>
    </source>
</evidence>
<comment type="similarity">
    <text evidence="3">Belongs to the acetyltransferase family. RimJ subfamily.</text>
</comment>
<dbReference type="PANTHER" id="PTHR43792:SF8">
    <property type="entry name" value="[RIBOSOMAL PROTEIN US5]-ALANINE N-ACETYLTRANSFERASE"/>
    <property type="match status" value="1"/>
</dbReference>
<dbReference type="GO" id="GO:0016747">
    <property type="term" value="F:acyltransferase activity, transferring groups other than amino-acyl groups"/>
    <property type="evidence" value="ECO:0007669"/>
    <property type="project" value="InterPro"/>
</dbReference>